<dbReference type="InterPro" id="IPR013324">
    <property type="entry name" value="RNA_pol_sigma_r3/r4-like"/>
</dbReference>
<dbReference type="Proteomes" id="UP001597120">
    <property type="component" value="Unassembled WGS sequence"/>
</dbReference>
<keyword evidence="5" id="KW-1185">Reference proteome</keyword>
<comment type="caution">
    <text evidence="4">The sequence shown here is derived from an EMBL/GenBank/DDBJ whole genome shotgun (WGS) entry which is preliminary data.</text>
</comment>
<evidence type="ECO:0000259" key="2">
    <source>
        <dbReference type="Pfam" id="PF04542"/>
    </source>
</evidence>
<comment type="subunit">
    <text evidence="1">Interacts transiently with the RNA polymerase catalytic core formed by RpoA, RpoB, RpoC and RpoZ (2 alpha, 1 beta, 1 beta' and 1 omega subunit) to form the RNA polymerase holoenzyme that can initiate transcription.</text>
</comment>
<sequence>MQSEKLYSDLKPLLLSLAYHTLGSVTDAEDIVQEVFLTWEEKPPQQVRDVKSYLCRSVHNRCVDFIRSSSRKREAYVGTWLPEPVNTDKFQKNDPLAEMVWKESLSTAGLLLLQQLSATERIVFLLHEVFRYRFDEIAEIVDKSTANCRQIFHRAKKGIGPLPDRNPEIIEKKAAFAERFAEALTTGNIGLLIELLSSDTVLYTDGGGKVKAALRPIKGSEKIIRYFIGIKDEIPAGTRYETSEINGMPGIRLVVGEMIFAVITFHYLRDQLSDLFVVMNPDKLSHFNRMK</sequence>
<evidence type="ECO:0000313" key="4">
    <source>
        <dbReference type="EMBL" id="MFD0871317.1"/>
    </source>
</evidence>
<dbReference type="InterPro" id="IPR036388">
    <property type="entry name" value="WH-like_DNA-bd_sf"/>
</dbReference>
<proteinExistence type="predicted"/>
<gene>
    <name evidence="4" type="primary">sigJ</name>
    <name evidence="4" type="ORF">ACFQ03_19435</name>
</gene>
<evidence type="ECO:0000256" key="1">
    <source>
        <dbReference type="ARBA" id="ARBA00011344"/>
    </source>
</evidence>
<dbReference type="EMBL" id="JBHTIU010000077">
    <property type="protein sequence ID" value="MFD0871317.1"/>
    <property type="molecule type" value="Genomic_DNA"/>
</dbReference>
<reference evidence="5" key="1">
    <citation type="journal article" date="2019" name="Int. J. Syst. Evol. Microbiol.">
        <title>The Global Catalogue of Microorganisms (GCM) 10K type strain sequencing project: providing services to taxonomists for standard genome sequencing and annotation.</title>
        <authorList>
            <consortium name="The Broad Institute Genomics Platform"/>
            <consortium name="The Broad Institute Genome Sequencing Center for Infectious Disease"/>
            <person name="Wu L."/>
            <person name="Ma J."/>
        </authorList>
    </citation>
    <scope>NUCLEOTIDE SEQUENCE [LARGE SCALE GENOMIC DNA]</scope>
    <source>
        <strain evidence="5">CCUG 57263</strain>
    </source>
</reference>
<protein>
    <submittedName>
        <fullName evidence="4">RNA polymerase sigma factor SigJ</fullName>
    </submittedName>
</protein>
<dbReference type="NCBIfam" id="NF007214">
    <property type="entry name" value="PRK09636.1"/>
    <property type="match status" value="1"/>
</dbReference>
<dbReference type="InterPro" id="IPR014284">
    <property type="entry name" value="RNA_pol_sigma-70_dom"/>
</dbReference>
<dbReference type="NCBIfam" id="TIGR02937">
    <property type="entry name" value="sigma70-ECF"/>
    <property type="match status" value="1"/>
</dbReference>
<dbReference type="PANTHER" id="PTHR30173:SF36">
    <property type="entry name" value="ECF RNA POLYMERASE SIGMA FACTOR SIGJ"/>
    <property type="match status" value="1"/>
</dbReference>
<evidence type="ECO:0000259" key="3">
    <source>
        <dbReference type="Pfam" id="PF08281"/>
    </source>
</evidence>
<dbReference type="RefSeq" id="WP_379290285.1">
    <property type="nucleotide sequence ID" value="NZ_JBHTIU010000077.1"/>
</dbReference>
<dbReference type="InterPro" id="IPR013249">
    <property type="entry name" value="RNA_pol_sigma70_r4_t2"/>
</dbReference>
<dbReference type="Pfam" id="PF04542">
    <property type="entry name" value="Sigma70_r2"/>
    <property type="match status" value="1"/>
</dbReference>
<dbReference type="Pfam" id="PF08281">
    <property type="entry name" value="Sigma70_r4_2"/>
    <property type="match status" value="1"/>
</dbReference>
<dbReference type="InterPro" id="IPR013325">
    <property type="entry name" value="RNA_pol_sigma_r2"/>
</dbReference>
<dbReference type="SUPFAM" id="SSF88659">
    <property type="entry name" value="Sigma3 and sigma4 domains of RNA polymerase sigma factors"/>
    <property type="match status" value="1"/>
</dbReference>
<organism evidence="4 5">
    <name type="scientific">Paenibacillus residui</name>
    <dbReference type="NCBI Taxonomy" id="629724"/>
    <lineage>
        <taxon>Bacteria</taxon>
        <taxon>Bacillati</taxon>
        <taxon>Bacillota</taxon>
        <taxon>Bacilli</taxon>
        <taxon>Bacillales</taxon>
        <taxon>Paenibacillaceae</taxon>
        <taxon>Paenibacillus</taxon>
    </lineage>
</organism>
<dbReference type="InterPro" id="IPR007627">
    <property type="entry name" value="RNA_pol_sigma70_r2"/>
</dbReference>
<evidence type="ECO:0000313" key="5">
    <source>
        <dbReference type="Proteomes" id="UP001597120"/>
    </source>
</evidence>
<dbReference type="SUPFAM" id="SSF54427">
    <property type="entry name" value="NTF2-like"/>
    <property type="match status" value="1"/>
</dbReference>
<feature type="domain" description="RNA polymerase sigma-70 region 2" evidence="2">
    <location>
        <begin position="6"/>
        <end position="71"/>
    </location>
</feature>
<dbReference type="Gene3D" id="1.10.1740.10">
    <property type="match status" value="1"/>
</dbReference>
<dbReference type="InterPro" id="IPR052704">
    <property type="entry name" value="ECF_Sigma-70_Domain"/>
</dbReference>
<dbReference type="SUPFAM" id="SSF88946">
    <property type="entry name" value="Sigma2 domain of RNA polymerase sigma factors"/>
    <property type="match status" value="1"/>
</dbReference>
<accession>A0ABW3DD08</accession>
<name>A0ABW3DD08_9BACL</name>
<dbReference type="Gene3D" id="1.10.10.10">
    <property type="entry name" value="Winged helix-like DNA-binding domain superfamily/Winged helix DNA-binding domain"/>
    <property type="match status" value="1"/>
</dbReference>
<feature type="domain" description="RNA polymerase sigma factor 70 region 4 type 2" evidence="3">
    <location>
        <begin position="111"/>
        <end position="157"/>
    </location>
</feature>
<dbReference type="InterPro" id="IPR032710">
    <property type="entry name" value="NTF2-like_dom_sf"/>
</dbReference>
<dbReference type="PANTHER" id="PTHR30173">
    <property type="entry name" value="SIGMA 19 FACTOR"/>
    <property type="match status" value="1"/>
</dbReference>